<feature type="domain" description="Reverse transcriptase" evidence="2">
    <location>
        <begin position="212"/>
        <end position="323"/>
    </location>
</feature>
<evidence type="ECO:0000259" key="2">
    <source>
        <dbReference type="PROSITE" id="PS50878"/>
    </source>
</evidence>
<dbReference type="AlphaFoldDB" id="A0AAV1M0G4"/>
<accession>A0AAV1M0G4</accession>
<organism evidence="3 4">
    <name type="scientific">Parnassius mnemosyne</name>
    <name type="common">clouded apollo</name>
    <dbReference type="NCBI Taxonomy" id="213953"/>
    <lineage>
        <taxon>Eukaryota</taxon>
        <taxon>Metazoa</taxon>
        <taxon>Ecdysozoa</taxon>
        <taxon>Arthropoda</taxon>
        <taxon>Hexapoda</taxon>
        <taxon>Insecta</taxon>
        <taxon>Pterygota</taxon>
        <taxon>Neoptera</taxon>
        <taxon>Endopterygota</taxon>
        <taxon>Lepidoptera</taxon>
        <taxon>Glossata</taxon>
        <taxon>Ditrysia</taxon>
        <taxon>Papilionoidea</taxon>
        <taxon>Papilionidae</taxon>
        <taxon>Parnassiinae</taxon>
        <taxon>Parnassini</taxon>
        <taxon>Parnassius</taxon>
        <taxon>Driopa</taxon>
    </lineage>
</organism>
<keyword evidence="4" id="KW-1185">Reference proteome</keyword>
<evidence type="ECO:0000256" key="1">
    <source>
        <dbReference type="SAM" id="Coils"/>
    </source>
</evidence>
<sequence>MSTLRSPPGRGSSQPDLSMLNAETTDLQHTLFRAKRKYPEHECISSEQFADFRKEMTSILRDFVESQNKVLGKISDDVSVIKEEIKNLQLTIQNIITEHNKLKFDVTDLEASQVDTKEKIDKLEANIEELKTKSDNKSIAVDLSCDEIFSELQERHLREKNLVIVGVPEAKGENSKQRYTSDMGEIIKIIKKSCPDPIQVRRIGKYNHKKTRPIKEGYFPDSLKLAKVTPVYKSGPKHEPGNYRPISVLPTISKVFEKILHKRLSDYLILNKHLYEHQYGFRSKSNTLSASIDLITKLKTSIDQKHIALGVFIDLKKAFDSKP</sequence>
<comment type="caution">
    <text evidence="3">The sequence shown here is derived from an EMBL/GenBank/DDBJ whole genome shotgun (WGS) entry which is preliminary data.</text>
</comment>
<reference evidence="3 4" key="1">
    <citation type="submission" date="2023-11" db="EMBL/GenBank/DDBJ databases">
        <authorList>
            <person name="Hedman E."/>
            <person name="Englund M."/>
            <person name="Stromberg M."/>
            <person name="Nyberg Akerstrom W."/>
            <person name="Nylinder S."/>
            <person name="Jareborg N."/>
            <person name="Kallberg Y."/>
            <person name="Kronander E."/>
        </authorList>
    </citation>
    <scope>NUCLEOTIDE SEQUENCE [LARGE SCALE GENOMIC DNA]</scope>
</reference>
<dbReference type="SUPFAM" id="SSF58100">
    <property type="entry name" value="Bacterial hemolysins"/>
    <property type="match status" value="1"/>
</dbReference>
<protein>
    <recommendedName>
        <fullName evidence="2">Reverse transcriptase domain-containing protein</fullName>
    </recommendedName>
</protein>
<dbReference type="Pfam" id="PF00078">
    <property type="entry name" value="RVT_1"/>
    <property type="match status" value="1"/>
</dbReference>
<dbReference type="Proteomes" id="UP001314205">
    <property type="component" value="Unassembled WGS sequence"/>
</dbReference>
<dbReference type="PANTHER" id="PTHR19446">
    <property type="entry name" value="REVERSE TRANSCRIPTASES"/>
    <property type="match status" value="1"/>
</dbReference>
<dbReference type="EMBL" id="CAVLGL010000126">
    <property type="protein sequence ID" value="CAK1600704.1"/>
    <property type="molecule type" value="Genomic_DNA"/>
</dbReference>
<keyword evidence="1" id="KW-0175">Coiled coil</keyword>
<gene>
    <name evidence="3" type="ORF">PARMNEM_LOCUS19424</name>
</gene>
<evidence type="ECO:0000313" key="3">
    <source>
        <dbReference type="EMBL" id="CAK1600704.1"/>
    </source>
</evidence>
<name>A0AAV1M0G4_9NEOP</name>
<proteinExistence type="predicted"/>
<dbReference type="InterPro" id="IPR000477">
    <property type="entry name" value="RT_dom"/>
</dbReference>
<dbReference type="PROSITE" id="PS50878">
    <property type="entry name" value="RT_POL"/>
    <property type="match status" value="1"/>
</dbReference>
<evidence type="ECO:0000313" key="4">
    <source>
        <dbReference type="Proteomes" id="UP001314205"/>
    </source>
</evidence>
<feature type="coiled-coil region" evidence="1">
    <location>
        <begin position="78"/>
        <end position="140"/>
    </location>
</feature>